<protein>
    <recommendedName>
        <fullName evidence="1">Heterokaryon incompatibility domain-containing protein</fullName>
    </recommendedName>
</protein>
<feature type="domain" description="Heterokaryon incompatibility" evidence="1">
    <location>
        <begin position="41"/>
        <end position="139"/>
    </location>
</feature>
<dbReference type="eggNOG" id="ENOG502R9A2">
    <property type="taxonomic scope" value="Eukaryota"/>
</dbReference>
<dbReference type="AlphaFoldDB" id="M2YIG3"/>
<name>M2YIG3_DOTSN</name>
<dbReference type="EMBL" id="KB446546">
    <property type="protein sequence ID" value="EME38735.1"/>
    <property type="molecule type" value="Genomic_DNA"/>
</dbReference>
<reference evidence="3" key="1">
    <citation type="journal article" date="2012" name="PLoS Genet.">
        <title>The genomes of the fungal plant pathogens Cladosporium fulvum and Dothistroma septosporum reveal adaptation to different hosts and lifestyles but also signatures of common ancestry.</title>
        <authorList>
            <person name="de Wit P.J.G.M."/>
            <person name="van der Burgt A."/>
            <person name="Oekmen B."/>
            <person name="Stergiopoulos I."/>
            <person name="Abd-Elsalam K.A."/>
            <person name="Aerts A.L."/>
            <person name="Bahkali A.H."/>
            <person name="Beenen H.G."/>
            <person name="Chettri P."/>
            <person name="Cox M.P."/>
            <person name="Datema E."/>
            <person name="de Vries R.P."/>
            <person name="Dhillon B."/>
            <person name="Ganley A.R."/>
            <person name="Griffiths S.A."/>
            <person name="Guo Y."/>
            <person name="Hamelin R.C."/>
            <person name="Henrissat B."/>
            <person name="Kabir M.S."/>
            <person name="Jashni M.K."/>
            <person name="Kema G."/>
            <person name="Klaubauf S."/>
            <person name="Lapidus A."/>
            <person name="Levasseur A."/>
            <person name="Lindquist E."/>
            <person name="Mehrabi R."/>
            <person name="Ohm R.A."/>
            <person name="Owen T.J."/>
            <person name="Salamov A."/>
            <person name="Schwelm A."/>
            <person name="Schijlen E."/>
            <person name="Sun H."/>
            <person name="van den Burg H.A."/>
            <person name="van Ham R.C.H.J."/>
            <person name="Zhang S."/>
            <person name="Goodwin S.B."/>
            <person name="Grigoriev I.V."/>
            <person name="Collemare J."/>
            <person name="Bradshaw R.E."/>
        </authorList>
    </citation>
    <scope>NUCLEOTIDE SEQUENCE [LARGE SCALE GENOMIC DNA]</scope>
    <source>
        <strain evidence="3">NZE10 / CBS 128990</strain>
    </source>
</reference>
<dbReference type="OMA" id="GPENECT"/>
<feature type="non-terminal residue" evidence="2">
    <location>
        <position position="1"/>
    </location>
</feature>
<evidence type="ECO:0000313" key="3">
    <source>
        <dbReference type="Proteomes" id="UP000016933"/>
    </source>
</evidence>
<dbReference type="Pfam" id="PF06985">
    <property type="entry name" value="HET"/>
    <property type="match status" value="1"/>
</dbReference>
<dbReference type="OrthoDB" id="3553147at2759"/>
<accession>M2YIG3</accession>
<dbReference type="HOGENOM" id="CLU_004184_6_2_1"/>
<sequence>YSTLDEDAIRLIRILLPTSTVEDIHCSLESQTGYASEDVHYTALSYCWGDLNVTVSITLDGRMVDVTTNLLGALRAIITFHGAVGSGRYWIDALCLNQADGTERIHQVHQMWRIFCNAGKVLAWIGPENECTESAFSAMETFASSCTYRGGLCPGYNKYHTPLRNRAEEWVIDFSGEAISKELG</sequence>
<reference evidence="2 3" key="2">
    <citation type="journal article" date="2012" name="PLoS Pathog.">
        <title>Diverse lifestyles and strategies of plant pathogenesis encoded in the genomes of eighteen Dothideomycetes fungi.</title>
        <authorList>
            <person name="Ohm R.A."/>
            <person name="Feau N."/>
            <person name="Henrissat B."/>
            <person name="Schoch C.L."/>
            <person name="Horwitz B.A."/>
            <person name="Barry K.W."/>
            <person name="Condon B.J."/>
            <person name="Copeland A.C."/>
            <person name="Dhillon B."/>
            <person name="Glaser F."/>
            <person name="Hesse C.N."/>
            <person name="Kosti I."/>
            <person name="LaButti K."/>
            <person name="Lindquist E.A."/>
            <person name="Lucas S."/>
            <person name="Salamov A.A."/>
            <person name="Bradshaw R.E."/>
            <person name="Ciuffetti L."/>
            <person name="Hamelin R.C."/>
            <person name="Kema G.H.J."/>
            <person name="Lawrence C."/>
            <person name="Scott J.A."/>
            <person name="Spatafora J.W."/>
            <person name="Turgeon B.G."/>
            <person name="de Wit P.J.G.M."/>
            <person name="Zhong S."/>
            <person name="Goodwin S.B."/>
            <person name="Grigoriev I.V."/>
        </authorList>
    </citation>
    <scope>NUCLEOTIDE SEQUENCE [LARGE SCALE GENOMIC DNA]</scope>
    <source>
        <strain evidence="3">NZE10 / CBS 128990</strain>
    </source>
</reference>
<dbReference type="InterPro" id="IPR010730">
    <property type="entry name" value="HET"/>
</dbReference>
<evidence type="ECO:0000259" key="1">
    <source>
        <dbReference type="Pfam" id="PF06985"/>
    </source>
</evidence>
<dbReference type="Proteomes" id="UP000016933">
    <property type="component" value="Unassembled WGS sequence"/>
</dbReference>
<dbReference type="InterPro" id="IPR052895">
    <property type="entry name" value="HetReg/Transcr_Mod"/>
</dbReference>
<gene>
    <name evidence="2" type="ORF">DOTSEDRAFT_139555</name>
</gene>
<dbReference type="PANTHER" id="PTHR24148:SF73">
    <property type="entry name" value="HET DOMAIN PROTEIN (AFU_ORTHOLOGUE AFUA_8G01020)"/>
    <property type="match status" value="1"/>
</dbReference>
<evidence type="ECO:0000313" key="2">
    <source>
        <dbReference type="EMBL" id="EME38735.1"/>
    </source>
</evidence>
<proteinExistence type="predicted"/>
<organism evidence="2 3">
    <name type="scientific">Dothistroma septosporum (strain NZE10 / CBS 128990)</name>
    <name type="common">Red band needle blight fungus</name>
    <name type="synonym">Mycosphaerella pini</name>
    <dbReference type="NCBI Taxonomy" id="675120"/>
    <lineage>
        <taxon>Eukaryota</taxon>
        <taxon>Fungi</taxon>
        <taxon>Dikarya</taxon>
        <taxon>Ascomycota</taxon>
        <taxon>Pezizomycotina</taxon>
        <taxon>Dothideomycetes</taxon>
        <taxon>Dothideomycetidae</taxon>
        <taxon>Mycosphaerellales</taxon>
        <taxon>Mycosphaerellaceae</taxon>
        <taxon>Dothistroma</taxon>
    </lineage>
</organism>
<keyword evidence="3" id="KW-1185">Reference proteome</keyword>
<dbReference type="STRING" id="675120.M2YIG3"/>
<dbReference type="PANTHER" id="PTHR24148">
    <property type="entry name" value="ANKYRIN REPEAT DOMAIN-CONTAINING PROTEIN 39 HOMOLOG-RELATED"/>
    <property type="match status" value="1"/>
</dbReference>